<accession>A0ACB8IE43</accession>
<evidence type="ECO:0000313" key="1">
    <source>
        <dbReference type="EMBL" id="KAH9695278.1"/>
    </source>
</evidence>
<dbReference type="EMBL" id="CM039177">
    <property type="protein sequence ID" value="KAH9695278.1"/>
    <property type="molecule type" value="Genomic_DNA"/>
</dbReference>
<gene>
    <name evidence="1" type="ORF">KPL71_022705</name>
</gene>
<sequence length="348" mass="40171">MGNADADQENRVRDPRSSSKNRASLFSSASPPRHHALETPRRVVLGELTNSFNAGSSQCSDSRNTQKPKRILKRKYGEDTLESIQHESKETKNENEELAGRKSNESLSALRNCAYSSSIYKHLRSLEIEDKMRPLPNYMEKVQNDISINMRQTLVDWLVEVLEEYKLVSDTLYLTVSYVDRFLSSHALSRNKLQLLGVCCMLIASKYEEISPPHVEDFCYITDNTYMKEEKPDLLYEFLSCYLAELSLLDYGCLWYLPSLVAASSIFLSRFIMQPKIHPWSWELQSFSGYRPSDLKECVLAIHDLYNKRKANSSQAIREKYMQHKFKLVALLSCPSEVPERYFAALDE</sequence>
<proteinExistence type="predicted"/>
<organism evidence="1 2">
    <name type="scientific">Citrus sinensis</name>
    <name type="common">Sweet orange</name>
    <name type="synonym">Citrus aurantium var. sinensis</name>
    <dbReference type="NCBI Taxonomy" id="2711"/>
    <lineage>
        <taxon>Eukaryota</taxon>
        <taxon>Viridiplantae</taxon>
        <taxon>Streptophyta</taxon>
        <taxon>Embryophyta</taxon>
        <taxon>Tracheophyta</taxon>
        <taxon>Spermatophyta</taxon>
        <taxon>Magnoliopsida</taxon>
        <taxon>eudicotyledons</taxon>
        <taxon>Gunneridae</taxon>
        <taxon>Pentapetalae</taxon>
        <taxon>rosids</taxon>
        <taxon>malvids</taxon>
        <taxon>Sapindales</taxon>
        <taxon>Rutaceae</taxon>
        <taxon>Aurantioideae</taxon>
        <taxon>Citrus</taxon>
    </lineage>
</organism>
<name>A0ACB8IE43_CITSI</name>
<dbReference type="Proteomes" id="UP000829398">
    <property type="component" value="Chromosome 8"/>
</dbReference>
<evidence type="ECO:0000313" key="2">
    <source>
        <dbReference type="Proteomes" id="UP000829398"/>
    </source>
</evidence>
<protein>
    <submittedName>
        <fullName evidence="1">Cyclin-A3-1</fullName>
    </submittedName>
</protein>
<reference evidence="2" key="1">
    <citation type="journal article" date="2023" name="Hortic. Res.">
        <title>A chromosome-level phased genome enabling allele-level studies in sweet orange: a case study on citrus Huanglongbing tolerance.</title>
        <authorList>
            <person name="Wu B."/>
            <person name="Yu Q."/>
            <person name="Deng Z."/>
            <person name="Duan Y."/>
            <person name="Luo F."/>
            <person name="Gmitter F. Jr."/>
        </authorList>
    </citation>
    <scope>NUCLEOTIDE SEQUENCE [LARGE SCALE GENOMIC DNA]</scope>
    <source>
        <strain evidence="2">cv. Valencia</strain>
    </source>
</reference>
<comment type="caution">
    <text evidence="1">The sequence shown here is derived from an EMBL/GenBank/DDBJ whole genome shotgun (WGS) entry which is preliminary data.</text>
</comment>
<keyword evidence="2" id="KW-1185">Reference proteome</keyword>